<evidence type="ECO:0000259" key="12">
    <source>
        <dbReference type="PROSITE" id="PS50011"/>
    </source>
</evidence>
<evidence type="ECO:0000256" key="4">
    <source>
        <dbReference type="ARBA" id="ARBA00022777"/>
    </source>
</evidence>
<protein>
    <recommendedName>
        <fullName evidence="12">Protein kinase domain-containing protein</fullName>
    </recommendedName>
</protein>
<name>A0AB34K3N0_PRYPA</name>
<evidence type="ECO:0000256" key="1">
    <source>
        <dbReference type="ARBA" id="ARBA00022527"/>
    </source>
</evidence>
<evidence type="ECO:0000256" key="7">
    <source>
        <dbReference type="PIRSR" id="PIRSR630616-2"/>
    </source>
</evidence>
<dbReference type="InterPro" id="IPR011009">
    <property type="entry name" value="Kinase-like_dom_sf"/>
</dbReference>
<keyword evidence="2" id="KW-0808">Transferase</keyword>
<dbReference type="SMART" id="SM00220">
    <property type="entry name" value="S_TKc"/>
    <property type="match status" value="1"/>
</dbReference>
<dbReference type="Gene3D" id="1.10.510.10">
    <property type="entry name" value="Transferase(Phosphotransferase) domain 1"/>
    <property type="match status" value="1"/>
</dbReference>
<keyword evidence="1 10" id="KW-0723">Serine/threonine-protein kinase</keyword>
<keyword evidence="4" id="KW-0418">Kinase</keyword>
<dbReference type="InterPro" id="IPR017441">
    <property type="entry name" value="Protein_kinase_ATP_BS"/>
</dbReference>
<organism evidence="13 14">
    <name type="scientific">Prymnesium parvum</name>
    <name type="common">Toxic golden alga</name>
    <dbReference type="NCBI Taxonomy" id="97485"/>
    <lineage>
        <taxon>Eukaryota</taxon>
        <taxon>Haptista</taxon>
        <taxon>Haptophyta</taxon>
        <taxon>Prymnesiophyceae</taxon>
        <taxon>Prymnesiales</taxon>
        <taxon>Prymnesiaceae</taxon>
        <taxon>Prymnesium</taxon>
    </lineage>
</organism>
<evidence type="ECO:0000256" key="5">
    <source>
        <dbReference type="ARBA" id="ARBA00022840"/>
    </source>
</evidence>
<feature type="compositionally biased region" description="Pro residues" evidence="11">
    <location>
        <begin position="26"/>
        <end position="41"/>
    </location>
</feature>
<feature type="binding site" evidence="9">
    <location>
        <position position="94"/>
    </location>
    <ligand>
        <name>ATP</name>
        <dbReference type="ChEBI" id="CHEBI:30616"/>
    </ligand>
</feature>
<evidence type="ECO:0000256" key="11">
    <source>
        <dbReference type="SAM" id="MobiDB-lite"/>
    </source>
</evidence>
<dbReference type="SUPFAM" id="SSF56112">
    <property type="entry name" value="Protein kinase-like (PK-like)"/>
    <property type="match status" value="2"/>
</dbReference>
<dbReference type="Proteomes" id="UP001515480">
    <property type="component" value="Unassembled WGS sequence"/>
</dbReference>
<feature type="region of interest" description="Disordered" evidence="11">
    <location>
        <begin position="1"/>
        <end position="52"/>
    </location>
</feature>
<dbReference type="EMBL" id="JBGBPQ010000002">
    <property type="protein sequence ID" value="KAL1527636.1"/>
    <property type="molecule type" value="Genomic_DNA"/>
</dbReference>
<evidence type="ECO:0000256" key="8">
    <source>
        <dbReference type="PIRSR" id="PIRSR630616-3"/>
    </source>
</evidence>
<dbReference type="InterPro" id="IPR030616">
    <property type="entry name" value="Aur-like"/>
</dbReference>
<sequence length="461" mass="49035">MRPPWPAGIAPLLKQNPGAMTWKPPALAPLPLLPLPPPPQKGSPDEIPLPGAHELESDSAFWALHDEVQVLGKGSYGTVKLARVKSNNNLVAVKAVTKGASPPQDGIDERREAEALLLLRHANSNTAPARIGGRKARFSRHASRVSIADLQDEMRRAEDPSDVQTRRAASAAIPTARRSATLDASASGLRRRGSRTSDSMDVWQLQAALRSGGPTGEAVASERETSCTADTDTAPSTTLAADAACEAVDDDSSDMVRLLDVYESPGTLFLVMRVEGGGDLAARLAGLSGGRCAEDEARMHASALFRAIAGMHAKGIVHRDIKPSNVMLSQEGEGRLGDFGLAERLPTDKPPLLTAVCGTHNNMAPEMIRCGHGDAPGYGTPADMWQMGLLVYEMLFGQHPIARDTDIETLAAILAADWTFPPGVDVSAEAKDLITSLLVSDPAKRPSATECLQHPWLCMAM</sequence>
<dbReference type="PROSITE" id="PS00108">
    <property type="entry name" value="PROTEIN_KINASE_ST"/>
    <property type="match status" value="1"/>
</dbReference>
<dbReference type="PROSITE" id="PS50011">
    <property type="entry name" value="PROTEIN_KINASE_DOM"/>
    <property type="match status" value="1"/>
</dbReference>
<dbReference type="InterPro" id="IPR008271">
    <property type="entry name" value="Ser/Thr_kinase_AS"/>
</dbReference>
<evidence type="ECO:0000313" key="13">
    <source>
        <dbReference type="EMBL" id="KAL1527636.1"/>
    </source>
</evidence>
<feature type="region of interest" description="Disordered" evidence="11">
    <location>
        <begin position="154"/>
        <end position="197"/>
    </location>
</feature>
<dbReference type="PANTHER" id="PTHR24350">
    <property type="entry name" value="SERINE/THREONINE-PROTEIN KINASE IAL-RELATED"/>
    <property type="match status" value="1"/>
</dbReference>
<keyword evidence="14" id="KW-1185">Reference proteome</keyword>
<evidence type="ECO:0000256" key="10">
    <source>
        <dbReference type="RuleBase" id="RU000304"/>
    </source>
</evidence>
<keyword evidence="5 7" id="KW-0067">ATP-binding</keyword>
<feature type="cross-link" description="Glycyl lysine isopeptide (Lys-Gly) (interchain with G-Cter in SUMO2)" evidence="8">
    <location>
        <position position="322"/>
    </location>
</feature>
<comment type="caution">
    <text evidence="13">The sequence shown here is derived from an EMBL/GenBank/DDBJ whole genome shotgun (WGS) entry which is preliminary data.</text>
</comment>
<evidence type="ECO:0000256" key="6">
    <source>
        <dbReference type="PIRSR" id="PIRSR630616-1"/>
    </source>
</evidence>
<comment type="similarity">
    <text evidence="10">Belongs to the protein kinase superfamily.</text>
</comment>
<feature type="active site" description="Proton acceptor" evidence="6">
    <location>
        <position position="320"/>
    </location>
</feature>
<reference evidence="13 14" key="1">
    <citation type="journal article" date="2024" name="Science">
        <title>Giant polyketide synthase enzymes in the biosynthesis of giant marine polyether toxins.</title>
        <authorList>
            <person name="Fallon T.R."/>
            <person name="Shende V.V."/>
            <person name="Wierzbicki I.H."/>
            <person name="Pendleton A.L."/>
            <person name="Watervoot N.F."/>
            <person name="Auber R.P."/>
            <person name="Gonzalez D.J."/>
            <person name="Wisecaver J.H."/>
            <person name="Moore B.S."/>
        </authorList>
    </citation>
    <scope>NUCLEOTIDE SEQUENCE [LARGE SCALE GENOMIC DNA]</scope>
    <source>
        <strain evidence="13 14">12B1</strain>
    </source>
</reference>
<dbReference type="Pfam" id="PF00069">
    <property type="entry name" value="Pkinase"/>
    <property type="match status" value="1"/>
</dbReference>
<evidence type="ECO:0000313" key="14">
    <source>
        <dbReference type="Proteomes" id="UP001515480"/>
    </source>
</evidence>
<proteinExistence type="inferred from homology"/>
<gene>
    <name evidence="13" type="ORF">AB1Y20_009022</name>
</gene>
<evidence type="ECO:0000256" key="2">
    <source>
        <dbReference type="ARBA" id="ARBA00022679"/>
    </source>
</evidence>
<dbReference type="InterPro" id="IPR000719">
    <property type="entry name" value="Prot_kinase_dom"/>
</dbReference>
<dbReference type="GO" id="GO:0005524">
    <property type="term" value="F:ATP binding"/>
    <property type="evidence" value="ECO:0007669"/>
    <property type="project" value="UniProtKB-UniRule"/>
</dbReference>
<feature type="binding site" evidence="7">
    <location>
        <position position="338"/>
    </location>
    <ligand>
        <name>ATP</name>
        <dbReference type="ChEBI" id="CHEBI:30616"/>
    </ligand>
</feature>
<evidence type="ECO:0000256" key="9">
    <source>
        <dbReference type="PROSITE-ProRule" id="PRU10141"/>
    </source>
</evidence>
<feature type="domain" description="Protein kinase" evidence="12">
    <location>
        <begin position="65"/>
        <end position="457"/>
    </location>
</feature>
<dbReference type="AlphaFoldDB" id="A0AB34K3N0"/>
<evidence type="ECO:0000256" key="3">
    <source>
        <dbReference type="ARBA" id="ARBA00022741"/>
    </source>
</evidence>
<dbReference type="Gene3D" id="3.30.200.20">
    <property type="entry name" value="Phosphorylase Kinase, domain 1"/>
    <property type="match status" value="1"/>
</dbReference>
<accession>A0AB34K3N0</accession>
<keyword evidence="3 7" id="KW-0547">Nucleotide-binding</keyword>
<dbReference type="PROSITE" id="PS00107">
    <property type="entry name" value="PROTEIN_KINASE_ATP"/>
    <property type="match status" value="1"/>
</dbReference>
<dbReference type="GO" id="GO:0004674">
    <property type="term" value="F:protein serine/threonine kinase activity"/>
    <property type="evidence" value="ECO:0007669"/>
    <property type="project" value="UniProtKB-KW"/>
</dbReference>